<accession>A0A842HHV9</accession>
<keyword evidence="2" id="KW-0732">Signal</keyword>
<sequence>MTHRFIRHCLFVLGASLVLSAPLSAQNTEAQDTVVTSVRLEMVGEDDQNVFHFYEDVVVTGTNLKATCDEMTVIANRLTDSTGAVGELGTITHITLVGNVVIEQSGRRAESGRAELYPREGKVVLTENPVVYDSEGTVKGERIELYKNEKKARVFGSESGEPGKRPTVILPNIGDMGYQEGSK</sequence>
<protein>
    <recommendedName>
        <fullName evidence="3">Organic solvent tolerance-like N-terminal domain-containing protein</fullName>
    </recommendedName>
</protein>
<feature type="signal peptide" evidence="2">
    <location>
        <begin position="1"/>
        <end position="25"/>
    </location>
</feature>
<dbReference type="InterPro" id="IPR005653">
    <property type="entry name" value="OstA-like_N"/>
</dbReference>
<dbReference type="Proteomes" id="UP000546464">
    <property type="component" value="Unassembled WGS sequence"/>
</dbReference>
<feature type="chain" id="PRO_5032604008" description="Organic solvent tolerance-like N-terminal domain-containing protein" evidence="2">
    <location>
        <begin position="26"/>
        <end position="183"/>
    </location>
</feature>
<dbReference type="RefSeq" id="WP_185677256.1">
    <property type="nucleotide sequence ID" value="NZ_JACHVB010000064.1"/>
</dbReference>
<gene>
    <name evidence="4" type="ORF">H5P28_18920</name>
</gene>
<keyword evidence="5" id="KW-1185">Reference proteome</keyword>
<evidence type="ECO:0000256" key="1">
    <source>
        <dbReference type="SAM" id="MobiDB-lite"/>
    </source>
</evidence>
<evidence type="ECO:0000256" key="2">
    <source>
        <dbReference type="SAM" id="SignalP"/>
    </source>
</evidence>
<feature type="region of interest" description="Disordered" evidence="1">
    <location>
        <begin position="155"/>
        <end position="183"/>
    </location>
</feature>
<dbReference type="EMBL" id="JACHVB010000064">
    <property type="protein sequence ID" value="MBC2596345.1"/>
    <property type="molecule type" value="Genomic_DNA"/>
</dbReference>
<proteinExistence type="predicted"/>
<organism evidence="4 5">
    <name type="scientific">Ruficoccus amylovorans</name>
    <dbReference type="NCBI Taxonomy" id="1804625"/>
    <lineage>
        <taxon>Bacteria</taxon>
        <taxon>Pseudomonadati</taxon>
        <taxon>Verrucomicrobiota</taxon>
        <taxon>Opitutia</taxon>
        <taxon>Puniceicoccales</taxon>
        <taxon>Cerasicoccaceae</taxon>
        <taxon>Ruficoccus</taxon>
    </lineage>
</organism>
<feature type="domain" description="Organic solvent tolerance-like N-terminal" evidence="3">
    <location>
        <begin position="45"/>
        <end position="150"/>
    </location>
</feature>
<dbReference type="Gene3D" id="2.60.450.10">
    <property type="entry name" value="Lipopolysaccharide (LPS) transport protein A like domain"/>
    <property type="match status" value="1"/>
</dbReference>
<comment type="caution">
    <text evidence="4">The sequence shown here is derived from an EMBL/GenBank/DDBJ whole genome shotgun (WGS) entry which is preliminary data.</text>
</comment>
<name>A0A842HHV9_9BACT</name>
<dbReference type="Pfam" id="PF03968">
    <property type="entry name" value="LptD_N"/>
    <property type="match status" value="1"/>
</dbReference>
<reference evidence="4 5" key="1">
    <citation type="submission" date="2020-07" db="EMBL/GenBank/DDBJ databases">
        <authorList>
            <person name="Feng X."/>
        </authorList>
    </citation>
    <scope>NUCLEOTIDE SEQUENCE [LARGE SCALE GENOMIC DNA]</scope>
    <source>
        <strain evidence="4 5">JCM31066</strain>
    </source>
</reference>
<evidence type="ECO:0000313" key="4">
    <source>
        <dbReference type="EMBL" id="MBC2596345.1"/>
    </source>
</evidence>
<dbReference type="AlphaFoldDB" id="A0A842HHV9"/>
<evidence type="ECO:0000313" key="5">
    <source>
        <dbReference type="Proteomes" id="UP000546464"/>
    </source>
</evidence>
<evidence type="ECO:0000259" key="3">
    <source>
        <dbReference type="Pfam" id="PF03968"/>
    </source>
</evidence>